<keyword evidence="2" id="KW-0732">Signal</keyword>
<feature type="signal peptide" evidence="2">
    <location>
        <begin position="1"/>
        <end position="26"/>
    </location>
</feature>
<comment type="similarity">
    <text evidence="1">Belongs to the UPF0065 (bug) family.</text>
</comment>
<proteinExistence type="inferred from homology"/>
<dbReference type="InterPro" id="IPR005064">
    <property type="entry name" value="BUG"/>
</dbReference>
<protein>
    <submittedName>
        <fullName evidence="3">Tripartite-type tricarboxylate transporter receptor subunit TctC</fullName>
    </submittedName>
</protein>
<feature type="chain" id="PRO_5042596034" evidence="2">
    <location>
        <begin position="27"/>
        <end position="326"/>
    </location>
</feature>
<sequence>MGSVVHRRTLLAWLAASFGGAASAQAAFPSRPLRIVVPNAAGGAADITARTVGQKIAGPLGQSVVIENKPSAGGVVAGEQVARAEPDGHTLLLVSSGTAVSAALFQSLPFDTLKDFAPVSLLATFDLAVVVKEGGRFATLAELLAYGRAHPGKLNIGTPQIGTTQNLAAELFKVTAGIDAQVVPFNGTPPVITALRGGEIDVMVDILGGLMPQIGSKALRPLAVMGAQRAPQLPDVPTVRESGGPLAGFSVTSWNGLAAPAKTPPAVVERLSREVQAALAQPDVKKRLLELNLNAQGSTPAQLGEHLAADVRRWSDVIAKAKIARQ</sequence>
<dbReference type="EMBL" id="JAVDTL010000001">
    <property type="protein sequence ID" value="MDR6764819.1"/>
    <property type="molecule type" value="Genomic_DNA"/>
</dbReference>
<dbReference type="Proteomes" id="UP001253458">
    <property type="component" value="Unassembled WGS sequence"/>
</dbReference>
<evidence type="ECO:0000313" key="3">
    <source>
        <dbReference type="EMBL" id="MDR6764819.1"/>
    </source>
</evidence>
<keyword evidence="3" id="KW-0675">Receptor</keyword>
<gene>
    <name evidence="3" type="ORF">J2W88_000077</name>
    <name evidence="4" type="ORF">J2W93_000077</name>
</gene>
<evidence type="ECO:0000313" key="5">
    <source>
        <dbReference type="Proteomes" id="UP001249076"/>
    </source>
</evidence>
<evidence type="ECO:0000313" key="4">
    <source>
        <dbReference type="EMBL" id="MDR6835256.1"/>
    </source>
</evidence>
<organism evidence="3 6">
    <name type="scientific">Acidovorax delafieldii</name>
    <name type="common">Pseudomonas delafieldii</name>
    <dbReference type="NCBI Taxonomy" id="47920"/>
    <lineage>
        <taxon>Bacteria</taxon>
        <taxon>Pseudomonadati</taxon>
        <taxon>Pseudomonadota</taxon>
        <taxon>Betaproteobacteria</taxon>
        <taxon>Burkholderiales</taxon>
        <taxon>Comamonadaceae</taxon>
        <taxon>Acidovorax</taxon>
    </lineage>
</organism>
<keyword evidence="5" id="KW-1185">Reference proteome</keyword>
<name>A0AAJ2EZW2_ACIDE</name>
<evidence type="ECO:0000256" key="2">
    <source>
        <dbReference type="SAM" id="SignalP"/>
    </source>
</evidence>
<dbReference type="Pfam" id="PF03401">
    <property type="entry name" value="TctC"/>
    <property type="match status" value="1"/>
</dbReference>
<reference evidence="3 5" key="1">
    <citation type="submission" date="2023-07" db="EMBL/GenBank/DDBJ databases">
        <title>Sorghum-associated microbial communities from plants grown in Nebraska, USA.</title>
        <authorList>
            <person name="Schachtman D."/>
        </authorList>
    </citation>
    <scope>NUCLEOTIDE SEQUENCE</scope>
    <source>
        <strain evidence="4 5">BE105</strain>
        <strain evidence="3">BE69</strain>
    </source>
</reference>
<dbReference type="InterPro" id="IPR042100">
    <property type="entry name" value="Bug_dom1"/>
</dbReference>
<accession>A0AAJ2EZW2</accession>
<dbReference type="PIRSF" id="PIRSF017082">
    <property type="entry name" value="YflP"/>
    <property type="match status" value="1"/>
</dbReference>
<dbReference type="PANTHER" id="PTHR42928">
    <property type="entry name" value="TRICARBOXYLATE-BINDING PROTEIN"/>
    <property type="match status" value="1"/>
</dbReference>
<comment type="caution">
    <text evidence="3">The sequence shown here is derived from an EMBL/GenBank/DDBJ whole genome shotgun (WGS) entry which is preliminary data.</text>
</comment>
<evidence type="ECO:0000256" key="1">
    <source>
        <dbReference type="ARBA" id="ARBA00006987"/>
    </source>
</evidence>
<dbReference type="SUPFAM" id="SSF53850">
    <property type="entry name" value="Periplasmic binding protein-like II"/>
    <property type="match status" value="1"/>
</dbReference>
<dbReference type="PANTHER" id="PTHR42928:SF5">
    <property type="entry name" value="BLR1237 PROTEIN"/>
    <property type="match status" value="1"/>
</dbReference>
<dbReference type="EMBL" id="JAVDTS010000001">
    <property type="protein sequence ID" value="MDR6835256.1"/>
    <property type="molecule type" value="Genomic_DNA"/>
</dbReference>
<dbReference type="RefSeq" id="WP_209816896.1">
    <property type="nucleotide sequence ID" value="NZ_JAVDTL010000001.1"/>
</dbReference>
<evidence type="ECO:0000313" key="6">
    <source>
        <dbReference type="Proteomes" id="UP001253458"/>
    </source>
</evidence>
<dbReference type="CDD" id="cd13578">
    <property type="entry name" value="PBP2_Bug27"/>
    <property type="match status" value="1"/>
</dbReference>
<dbReference type="Gene3D" id="3.40.190.10">
    <property type="entry name" value="Periplasmic binding protein-like II"/>
    <property type="match status" value="1"/>
</dbReference>
<dbReference type="AlphaFoldDB" id="A0AAJ2EZW2"/>
<dbReference type="Proteomes" id="UP001249076">
    <property type="component" value="Unassembled WGS sequence"/>
</dbReference>
<dbReference type="Gene3D" id="3.40.190.150">
    <property type="entry name" value="Bordetella uptake gene, domain 1"/>
    <property type="match status" value="1"/>
</dbReference>